<dbReference type="Proteomes" id="UP001041814">
    <property type="component" value="Unassembled WGS sequence"/>
</dbReference>
<dbReference type="PROSITE" id="PS51257">
    <property type="entry name" value="PROKAR_LIPOPROTEIN"/>
    <property type="match status" value="1"/>
</dbReference>
<sequence>MIRPALRLSALLAGAFSGLVACSDRGAEPPLHDAGAQLRAAAAEPVPRARQIRDLLEREKEWGGGHSPVPRRGATANTFAKLRSELTRADVPALLLLIEDDAVDVRSMAVSLLECLEPLSEQLVEQRAAQAVDAQRRSRDLDALIGIRAIRAGGTSCR</sequence>
<evidence type="ECO:0008006" key="3">
    <source>
        <dbReference type="Google" id="ProtNLM"/>
    </source>
</evidence>
<reference evidence="1" key="2">
    <citation type="journal article" date="2020" name="Microorganisms">
        <title>Osmotic Adaptation and Compatible Solute Biosynthesis of Phototrophic Bacteria as Revealed from Genome Analyses.</title>
        <authorList>
            <person name="Imhoff J.F."/>
            <person name="Rahn T."/>
            <person name="Kunzel S."/>
            <person name="Keller A."/>
            <person name="Neulinger S.C."/>
        </authorList>
    </citation>
    <scope>NUCLEOTIDE SEQUENCE</scope>
    <source>
        <strain evidence="1">IM 151</strain>
    </source>
</reference>
<reference evidence="1" key="1">
    <citation type="submission" date="2017-08" db="EMBL/GenBank/DDBJ databases">
        <authorList>
            <person name="Imhoff J.F."/>
            <person name="Rahn T."/>
            <person name="Kuenzel S."/>
            <person name="Neulinger S.C."/>
        </authorList>
    </citation>
    <scope>NUCLEOTIDE SEQUENCE</scope>
    <source>
        <strain evidence="1">IM 151</strain>
    </source>
</reference>
<organism evidence="1 2">
    <name type="scientific">Rubrivivax gelatinosus</name>
    <name type="common">Rhodocyclus gelatinosus</name>
    <name type="synonym">Rhodopseudomonas gelatinosa</name>
    <dbReference type="NCBI Taxonomy" id="28068"/>
    <lineage>
        <taxon>Bacteria</taxon>
        <taxon>Pseudomonadati</taxon>
        <taxon>Pseudomonadota</taxon>
        <taxon>Betaproteobacteria</taxon>
        <taxon>Burkholderiales</taxon>
        <taxon>Sphaerotilaceae</taxon>
        <taxon>Rubrivivax</taxon>
    </lineage>
</organism>
<keyword evidence="2" id="KW-1185">Reference proteome</keyword>
<proteinExistence type="predicted"/>
<dbReference type="RefSeq" id="WP_200226401.1">
    <property type="nucleotide sequence ID" value="NZ_NRRT01000004.1"/>
</dbReference>
<accession>A0ABS1DRA4</accession>
<protein>
    <recommendedName>
        <fullName evidence="3">HEAT repeat protein</fullName>
    </recommendedName>
</protein>
<evidence type="ECO:0000313" key="1">
    <source>
        <dbReference type="EMBL" id="MBK1712468.1"/>
    </source>
</evidence>
<evidence type="ECO:0000313" key="2">
    <source>
        <dbReference type="Proteomes" id="UP001041814"/>
    </source>
</evidence>
<dbReference type="EMBL" id="NRRU01000018">
    <property type="protein sequence ID" value="MBK1712468.1"/>
    <property type="molecule type" value="Genomic_DNA"/>
</dbReference>
<gene>
    <name evidence="1" type="ORF">CKO43_06700</name>
</gene>
<comment type="caution">
    <text evidence="1">The sequence shown here is derived from an EMBL/GenBank/DDBJ whole genome shotgun (WGS) entry which is preliminary data.</text>
</comment>
<name>A0ABS1DRA4_RUBGE</name>